<gene>
    <name evidence="5" type="ORF">GCM10011519_23760</name>
</gene>
<sequence length="137" mass="13444">MTDTGNPFGEGFDLNALMAQAQQMQEALAQAQAELAEAEVEGSSGGVAVTVKGTGELTGVRLTPGTFDGSDAESLEDLSDLVVAAYRDAKARADALAQEKLGPLAGGLGDVTGGLGDAGPGAAPGELPGGGGPRIGF</sequence>
<keyword evidence="3" id="KW-0175">Coiled coil</keyword>
<feature type="compositionally biased region" description="Gly residues" evidence="4">
    <location>
        <begin position="127"/>
        <end position="137"/>
    </location>
</feature>
<evidence type="ECO:0000256" key="4">
    <source>
        <dbReference type="SAM" id="MobiDB-lite"/>
    </source>
</evidence>
<comment type="similarity">
    <text evidence="2">Belongs to the YbaB/EbfC family.</text>
</comment>
<evidence type="ECO:0000313" key="5">
    <source>
        <dbReference type="EMBL" id="GGF49014.1"/>
    </source>
</evidence>
<evidence type="ECO:0000256" key="3">
    <source>
        <dbReference type="SAM" id="Coils"/>
    </source>
</evidence>
<proteinExistence type="inferred from homology"/>
<comment type="function">
    <text evidence="2">Binds to DNA and alters its conformation. May be involved in regulation of gene expression, nucleoid organization and DNA protection.</text>
</comment>
<name>A0A917F3D8_9ACTN</name>
<dbReference type="AlphaFoldDB" id="A0A917F3D8"/>
<keyword evidence="1 2" id="KW-0238">DNA-binding</keyword>
<dbReference type="PANTHER" id="PTHR33449">
    <property type="entry name" value="NUCLEOID-ASSOCIATED PROTEIN YBAB"/>
    <property type="match status" value="1"/>
</dbReference>
<comment type="subunit">
    <text evidence="2">Homodimer.</text>
</comment>
<dbReference type="Pfam" id="PF02575">
    <property type="entry name" value="YbaB_DNA_bd"/>
    <property type="match status" value="1"/>
</dbReference>
<dbReference type="InterPro" id="IPR004401">
    <property type="entry name" value="YbaB/EbfC"/>
</dbReference>
<dbReference type="SUPFAM" id="SSF82607">
    <property type="entry name" value="YbaB-like"/>
    <property type="match status" value="1"/>
</dbReference>
<keyword evidence="2" id="KW-0963">Cytoplasm</keyword>
<dbReference type="PANTHER" id="PTHR33449:SF1">
    <property type="entry name" value="NUCLEOID-ASSOCIATED PROTEIN YBAB"/>
    <property type="match status" value="1"/>
</dbReference>
<comment type="subcellular location">
    <subcellularLocation>
        <location evidence="2">Cytoplasm</location>
        <location evidence="2">Nucleoid</location>
    </subcellularLocation>
</comment>
<dbReference type="NCBIfam" id="TIGR00103">
    <property type="entry name" value="DNA_YbaB_EbfC"/>
    <property type="match status" value="1"/>
</dbReference>
<dbReference type="GO" id="GO:0003677">
    <property type="term" value="F:DNA binding"/>
    <property type="evidence" value="ECO:0007669"/>
    <property type="project" value="UniProtKB-UniRule"/>
</dbReference>
<dbReference type="RefSeq" id="WP_188779959.1">
    <property type="nucleotide sequence ID" value="NZ_BMKQ01000001.1"/>
</dbReference>
<feature type="coiled-coil region" evidence="3">
    <location>
        <begin position="14"/>
        <end position="41"/>
    </location>
</feature>
<reference evidence="5" key="1">
    <citation type="journal article" date="2014" name="Int. J. Syst. Evol. Microbiol.">
        <title>Complete genome sequence of Corynebacterium casei LMG S-19264T (=DSM 44701T), isolated from a smear-ripened cheese.</title>
        <authorList>
            <consortium name="US DOE Joint Genome Institute (JGI-PGF)"/>
            <person name="Walter F."/>
            <person name="Albersmeier A."/>
            <person name="Kalinowski J."/>
            <person name="Ruckert C."/>
        </authorList>
    </citation>
    <scope>NUCLEOTIDE SEQUENCE</scope>
    <source>
        <strain evidence="5">CGMCC 1.16067</strain>
    </source>
</reference>
<feature type="region of interest" description="Disordered" evidence="4">
    <location>
        <begin position="115"/>
        <end position="137"/>
    </location>
</feature>
<dbReference type="EMBL" id="BMKQ01000001">
    <property type="protein sequence ID" value="GGF49014.1"/>
    <property type="molecule type" value="Genomic_DNA"/>
</dbReference>
<dbReference type="GO" id="GO:0043590">
    <property type="term" value="C:bacterial nucleoid"/>
    <property type="evidence" value="ECO:0007669"/>
    <property type="project" value="UniProtKB-UniRule"/>
</dbReference>
<organism evidence="5 6">
    <name type="scientific">Marmoricola endophyticus</name>
    <dbReference type="NCBI Taxonomy" id="2040280"/>
    <lineage>
        <taxon>Bacteria</taxon>
        <taxon>Bacillati</taxon>
        <taxon>Actinomycetota</taxon>
        <taxon>Actinomycetes</taxon>
        <taxon>Propionibacteriales</taxon>
        <taxon>Nocardioidaceae</taxon>
        <taxon>Marmoricola</taxon>
    </lineage>
</organism>
<comment type="caution">
    <text evidence="5">The sequence shown here is derived from an EMBL/GenBank/DDBJ whole genome shotgun (WGS) entry which is preliminary data.</text>
</comment>
<protein>
    <recommendedName>
        <fullName evidence="2">Nucleoid-associated protein GCM10011519_23760</fullName>
    </recommendedName>
</protein>
<evidence type="ECO:0000313" key="6">
    <source>
        <dbReference type="Proteomes" id="UP000649179"/>
    </source>
</evidence>
<reference evidence="5" key="2">
    <citation type="submission" date="2020-09" db="EMBL/GenBank/DDBJ databases">
        <authorList>
            <person name="Sun Q."/>
            <person name="Zhou Y."/>
        </authorList>
    </citation>
    <scope>NUCLEOTIDE SEQUENCE</scope>
    <source>
        <strain evidence="5">CGMCC 1.16067</strain>
    </source>
</reference>
<dbReference type="Gene3D" id="3.30.1310.10">
    <property type="entry name" value="Nucleoid-associated protein YbaB-like domain"/>
    <property type="match status" value="1"/>
</dbReference>
<dbReference type="InterPro" id="IPR036894">
    <property type="entry name" value="YbaB-like_sf"/>
</dbReference>
<dbReference type="Proteomes" id="UP000649179">
    <property type="component" value="Unassembled WGS sequence"/>
</dbReference>
<evidence type="ECO:0000256" key="2">
    <source>
        <dbReference type="HAMAP-Rule" id="MF_00274"/>
    </source>
</evidence>
<dbReference type="GO" id="GO:0005829">
    <property type="term" value="C:cytosol"/>
    <property type="evidence" value="ECO:0007669"/>
    <property type="project" value="TreeGrafter"/>
</dbReference>
<accession>A0A917F3D8</accession>
<evidence type="ECO:0000256" key="1">
    <source>
        <dbReference type="ARBA" id="ARBA00023125"/>
    </source>
</evidence>
<keyword evidence="6" id="KW-1185">Reference proteome</keyword>
<dbReference type="HAMAP" id="MF_00274">
    <property type="entry name" value="DNA_YbaB_EbfC"/>
    <property type="match status" value="1"/>
</dbReference>